<dbReference type="AlphaFoldDB" id="A0A023FG95"/>
<dbReference type="GO" id="GO:0045332">
    <property type="term" value="P:phospholipid translocation"/>
    <property type="evidence" value="ECO:0007669"/>
    <property type="project" value="TreeGrafter"/>
</dbReference>
<reference evidence="4" key="1">
    <citation type="submission" date="2014-03" db="EMBL/GenBank/DDBJ databases">
        <title>The sialotranscriptome of Amblyomma triste, Amblyomma parvum and Amblyomma cajennense ticks, uncovered by 454-based RNA-seq.</title>
        <authorList>
            <person name="Garcia G.R."/>
            <person name="Gardinassi L.G."/>
            <person name="Ribeiro J.M."/>
            <person name="Anatriello E."/>
            <person name="Ferreira B.R."/>
            <person name="Moreira H.N."/>
            <person name="Mafra C."/>
            <person name="Olegario M.M."/>
            <person name="Szabo P.J."/>
            <person name="Miranda-Santos I.K."/>
            <person name="Maruyama S.R."/>
        </authorList>
    </citation>
    <scope>NUCLEOTIDE SEQUENCE</scope>
    <source>
        <strain evidence="4">Uberlandia</strain>
        <tissue evidence="4">Salivary glands</tissue>
    </source>
</reference>
<dbReference type="InterPro" id="IPR007918">
    <property type="entry name" value="MDM35_apoptosis"/>
</dbReference>
<comment type="similarity">
    <text evidence="1">Belongs to the TRIAP1/MDM35 family.</text>
</comment>
<keyword evidence="2" id="KW-1015">Disulfide bond</keyword>
<evidence type="ECO:0000256" key="2">
    <source>
        <dbReference type="ARBA" id="ARBA00023157"/>
    </source>
</evidence>
<accession>A0A023FG95</accession>
<evidence type="ECO:0000256" key="3">
    <source>
        <dbReference type="ARBA" id="ARBA00023706"/>
    </source>
</evidence>
<dbReference type="GO" id="GO:0005634">
    <property type="term" value="C:nucleus"/>
    <property type="evidence" value="ECO:0007669"/>
    <property type="project" value="TreeGrafter"/>
</dbReference>
<dbReference type="GO" id="GO:0005758">
    <property type="term" value="C:mitochondrial intermembrane space"/>
    <property type="evidence" value="ECO:0007669"/>
    <property type="project" value="TreeGrafter"/>
</dbReference>
<dbReference type="PANTHER" id="PTHR46403:SF1">
    <property type="entry name" value="TP53-REGULATED INHIBITOR OF APOPTOSIS 1"/>
    <property type="match status" value="1"/>
</dbReference>
<comment type="catalytic activity">
    <reaction evidence="3">
        <text>a 1,2-diacyl-sn-glycero-3-phosphate(in) = a 1,2-diacyl-sn-glycero-3-phosphate(out)</text>
        <dbReference type="Rhea" id="RHEA:36435"/>
        <dbReference type="ChEBI" id="CHEBI:58608"/>
    </reaction>
</comment>
<dbReference type="PANTHER" id="PTHR46403">
    <property type="entry name" value="TP53-REGULATED INHIBITOR OF APOPTOSIS 1"/>
    <property type="match status" value="1"/>
</dbReference>
<dbReference type="PROSITE" id="PS51808">
    <property type="entry name" value="CHCH"/>
    <property type="match status" value="1"/>
</dbReference>
<proteinExistence type="evidence at transcript level"/>
<evidence type="ECO:0000256" key="1">
    <source>
        <dbReference type="ARBA" id="ARBA00006196"/>
    </source>
</evidence>
<evidence type="ECO:0000313" key="4">
    <source>
        <dbReference type="EMBL" id="JAC19999.1"/>
    </source>
</evidence>
<name>A0A023FG95_AMBCJ</name>
<dbReference type="GO" id="GO:1990050">
    <property type="term" value="F:phosphatidic acid transfer activity"/>
    <property type="evidence" value="ECO:0007669"/>
    <property type="project" value="TreeGrafter"/>
</dbReference>
<organism evidence="4">
    <name type="scientific">Amblyomma cajennense</name>
    <name type="common">Cayenne tick</name>
    <name type="synonym">Acarus cajennensis</name>
    <dbReference type="NCBI Taxonomy" id="34607"/>
    <lineage>
        <taxon>Eukaryota</taxon>
        <taxon>Metazoa</taxon>
        <taxon>Ecdysozoa</taxon>
        <taxon>Arthropoda</taxon>
        <taxon>Chelicerata</taxon>
        <taxon>Arachnida</taxon>
        <taxon>Acari</taxon>
        <taxon>Parasitiformes</taxon>
        <taxon>Ixodida</taxon>
        <taxon>Ixodoidea</taxon>
        <taxon>Ixodidae</taxon>
        <taxon>Amblyomminae</taxon>
        <taxon>Amblyomma</taxon>
    </lineage>
</organism>
<protein>
    <submittedName>
        <fullName evidence="4">Putative tp53-regulated inhibitor</fullName>
    </submittedName>
</protein>
<sequence>MNSVGEECNELKKQYDTCFQSWFSEHFLKGRKEDRCAPLLKVYQECVKNAIRTQNIELWELEQDILGSDKEKASPPPKN</sequence>
<dbReference type="GO" id="GO:0005829">
    <property type="term" value="C:cytosol"/>
    <property type="evidence" value="ECO:0007669"/>
    <property type="project" value="TreeGrafter"/>
</dbReference>
<dbReference type="Pfam" id="PF05254">
    <property type="entry name" value="UPF0203"/>
    <property type="match status" value="1"/>
</dbReference>
<dbReference type="EMBL" id="GBBK01004483">
    <property type="protein sequence ID" value="JAC19999.1"/>
    <property type="molecule type" value="mRNA"/>
</dbReference>